<reference evidence="2" key="1">
    <citation type="journal article" date="2019" name="Int. J. Syst. Evol. Microbiol.">
        <title>The Global Catalogue of Microorganisms (GCM) 10K type strain sequencing project: providing services to taxonomists for standard genome sequencing and annotation.</title>
        <authorList>
            <consortium name="The Broad Institute Genomics Platform"/>
            <consortium name="The Broad Institute Genome Sequencing Center for Infectious Disease"/>
            <person name="Wu L."/>
            <person name="Ma J."/>
        </authorList>
    </citation>
    <scope>NUCLEOTIDE SEQUENCE [LARGE SCALE GENOMIC DNA]</scope>
    <source>
        <strain evidence="2">JCM 17664</strain>
    </source>
</reference>
<dbReference type="Gene3D" id="3.20.20.80">
    <property type="entry name" value="Glycosidases"/>
    <property type="match status" value="1"/>
</dbReference>
<sequence length="402" mass="44692">MRLPSTIPCIILLWLVSAPVLPLTAKAAGRCDSLPVEKRLHSPLSDTAFFPIAVWLQDPSLAPRYKKAGINTYIGLWQGPTEAQLDILREAGMKLICEQNAVGLRHLGDTLIIGWMHGDEPDNAQPLGKGKGYGPPVTPAEIFRRYRRLKAKDPSRPVLLNLGQGVAWDDWVGRGVRRNHPEDYPQYMQGGDIISFDIYPVAHPDTAISGKLWYVAKGVQRLVKWGQGKKPVWNCLECTHIGEPDKKATPRQVRAEAWMSLIHGSTGLIWFVHEFRPAFNASALLDDPQMLAAVTSVNRQITELAAVLHRPSLSDHAAAQTAVPGMQVDMMAKQYGNSLYLFSVGMRKLGGSAAFHIKGLPQRTTVTVIDEGRTLEARNGIFTDTFKPWDVHIYRIDYPGQR</sequence>
<dbReference type="EMBL" id="BAABFN010000006">
    <property type="protein sequence ID" value="GAA4314051.1"/>
    <property type="molecule type" value="Genomic_DNA"/>
</dbReference>
<organism evidence="1 2">
    <name type="scientific">Compostibacter hankyongensis</name>
    <dbReference type="NCBI Taxonomy" id="1007089"/>
    <lineage>
        <taxon>Bacteria</taxon>
        <taxon>Pseudomonadati</taxon>
        <taxon>Bacteroidota</taxon>
        <taxon>Chitinophagia</taxon>
        <taxon>Chitinophagales</taxon>
        <taxon>Chitinophagaceae</taxon>
        <taxon>Compostibacter</taxon>
    </lineage>
</organism>
<dbReference type="InterPro" id="IPR017853">
    <property type="entry name" value="GH"/>
</dbReference>
<dbReference type="Proteomes" id="UP001501207">
    <property type="component" value="Unassembled WGS sequence"/>
</dbReference>
<comment type="caution">
    <text evidence="1">The sequence shown here is derived from an EMBL/GenBank/DDBJ whole genome shotgun (WGS) entry which is preliminary data.</text>
</comment>
<dbReference type="RefSeq" id="WP_344979753.1">
    <property type="nucleotide sequence ID" value="NZ_BAABFN010000006.1"/>
</dbReference>
<evidence type="ECO:0008006" key="3">
    <source>
        <dbReference type="Google" id="ProtNLM"/>
    </source>
</evidence>
<accession>A0ABP8FZ86</accession>
<keyword evidence="2" id="KW-1185">Reference proteome</keyword>
<evidence type="ECO:0000313" key="1">
    <source>
        <dbReference type="EMBL" id="GAA4314051.1"/>
    </source>
</evidence>
<gene>
    <name evidence="1" type="ORF">GCM10023143_24700</name>
</gene>
<evidence type="ECO:0000313" key="2">
    <source>
        <dbReference type="Proteomes" id="UP001501207"/>
    </source>
</evidence>
<dbReference type="SUPFAM" id="SSF51445">
    <property type="entry name" value="(Trans)glycosidases"/>
    <property type="match status" value="1"/>
</dbReference>
<name>A0ABP8FZ86_9BACT</name>
<proteinExistence type="predicted"/>
<protein>
    <recommendedName>
        <fullName evidence="3">Glycoside hydrolase family 42 N-terminal domain-containing protein</fullName>
    </recommendedName>
</protein>